<accession>A0ABW7QEZ8</accession>
<dbReference type="SUPFAM" id="SSF56349">
    <property type="entry name" value="DNA breaking-rejoining enzymes"/>
    <property type="match status" value="1"/>
</dbReference>
<keyword evidence="9" id="KW-1185">Reference proteome</keyword>
<feature type="domain" description="Core-binding (CB)" evidence="7">
    <location>
        <begin position="2"/>
        <end position="81"/>
    </location>
</feature>
<dbReference type="PROSITE" id="PS51900">
    <property type="entry name" value="CB"/>
    <property type="match status" value="1"/>
</dbReference>
<dbReference type="PANTHER" id="PTHR30629">
    <property type="entry name" value="PROPHAGE INTEGRASE"/>
    <property type="match status" value="1"/>
</dbReference>
<organism evidence="8 9">
    <name type="scientific">Streptomyces longisporoflavus</name>
    <dbReference type="NCBI Taxonomy" id="28044"/>
    <lineage>
        <taxon>Bacteria</taxon>
        <taxon>Bacillati</taxon>
        <taxon>Actinomycetota</taxon>
        <taxon>Actinomycetes</taxon>
        <taxon>Kitasatosporales</taxon>
        <taxon>Streptomycetaceae</taxon>
        <taxon>Streptomyces</taxon>
    </lineage>
</organism>
<dbReference type="Pfam" id="PF00589">
    <property type="entry name" value="Phage_integrase"/>
    <property type="match status" value="1"/>
</dbReference>
<evidence type="ECO:0000259" key="6">
    <source>
        <dbReference type="PROSITE" id="PS51898"/>
    </source>
</evidence>
<keyword evidence="4" id="KW-0233">DNA recombination</keyword>
<dbReference type="InterPro" id="IPR002104">
    <property type="entry name" value="Integrase_catalytic"/>
</dbReference>
<comment type="similarity">
    <text evidence="1">Belongs to the 'phage' integrase family.</text>
</comment>
<evidence type="ECO:0000313" key="9">
    <source>
        <dbReference type="Proteomes" id="UP001610818"/>
    </source>
</evidence>
<keyword evidence="3 5" id="KW-0238">DNA-binding</keyword>
<dbReference type="InterPro" id="IPR013762">
    <property type="entry name" value="Integrase-like_cat_sf"/>
</dbReference>
<dbReference type="PANTHER" id="PTHR30629:SF2">
    <property type="entry name" value="PROPHAGE INTEGRASE INTS-RELATED"/>
    <property type="match status" value="1"/>
</dbReference>
<dbReference type="PROSITE" id="PS51898">
    <property type="entry name" value="TYR_RECOMBINASE"/>
    <property type="match status" value="1"/>
</dbReference>
<proteinExistence type="inferred from homology"/>
<dbReference type="InterPro" id="IPR044068">
    <property type="entry name" value="CB"/>
</dbReference>
<dbReference type="CDD" id="cd01189">
    <property type="entry name" value="INT_ICEBs1_C_like"/>
    <property type="match status" value="1"/>
</dbReference>
<evidence type="ECO:0000256" key="1">
    <source>
        <dbReference type="ARBA" id="ARBA00008857"/>
    </source>
</evidence>
<evidence type="ECO:0000256" key="5">
    <source>
        <dbReference type="PROSITE-ProRule" id="PRU01248"/>
    </source>
</evidence>
<name>A0ABW7QEZ8_9ACTN</name>
<evidence type="ECO:0000259" key="7">
    <source>
        <dbReference type="PROSITE" id="PS51900"/>
    </source>
</evidence>
<evidence type="ECO:0000256" key="2">
    <source>
        <dbReference type="ARBA" id="ARBA00022908"/>
    </source>
</evidence>
<dbReference type="InterPro" id="IPR004107">
    <property type="entry name" value="Integrase_SAM-like_N"/>
</dbReference>
<dbReference type="InterPro" id="IPR050808">
    <property type="entry name" value="Phage_Integrase"/>
</dbReference>
<feature type="domain" description="Tyr recombinase" evidence="6">
    <location>
        <begin position="98"/>
        <end position="305"/>
    </location>
</feature>
<dbReference type="Proteomes" id="UP001610818">
    <property type="component" value="Unassembled WGS sequence"/>
</dbReference>
<dbReference type="Pfam" id="PF14659">
    <property type="entry name" value="Phage_int_SAM_3"/>
    <property type="match status" value="1"/>
</dbReference>
<reference evidence="8 9" key="1">
    <citation type="submission" date="2024-10" db="EMBL/GenBank/DDBJ databases">
        <title>The Natural Products Discovery Center: Release of the First 8490 Sequenced Strains for Exploring Actinobacteria Biosynthetic Diversity.</title>
        <authorList>
            <person name="Kalkreuter E."/>
            <person name="Kautsar S.A."/>
            <person name="Yang D."/>
            <person name="Bader C.D."/>
            <person name="Teijaro C.N."/>
            <person name="Fluegel L."/>
            <person name="Davis C.M."/>
            <person name="Simpson J.R."/>
            <person name="Lauterbach L."/>
            <person name="Steele A.D."/>
            <person name="Gui C."/>
            <person name="Meng S."/>
            <person name="Li G."/>
            <person name="Viehrig K."/>
            <person name="Ye F."/>
            <person name="Su P."/>
            <person name="Kiefer A.F."/>
            <person name="Nichols A."/>
            <person name="Cepeda A.J."/>
            <person name="Yan W."/>
            <person name="Fan B."/>
            <person name="Jiang Y."/>
            <person name="Adhikari A."/>
            <person name="Zheng C.-J."/>
            <person name="Schuster L."/>
            <person name="Cowan T.M."/>
            <person name="Smanski M.J."/>
            <person name="Chevrette M.G."/>
            <person name="De Carvalho L.P.S."/>
            <person name="Shen B."/>
        </authorList>
    </citation>
    <scope>NUCLEOTIDE SEQUENCE [LARGE SCALE GENOMIC DNA]</scope>
    <source>
        <strain evidence="8 9">NPDC017990</strain>
    </source>
</reference>
<evidence type="ECO:0000256" key="4">
    <source>
        <dbReference type="ARBA" id="ARBA00023172"/>
    </source>
</evidence>
<sequence>MTTFAQWTKTWSASLEVGPNTAAGYHSLLKNHLLPAWGATPLDEIAPTAVIIWLKQLRVRYKPTTVAAIGKLLSLILSTAVLERLIPVNPVRIPRQRGRTRREEAAWCDEHDVLDIARRITHLGDANLGLLIITAAYTGMRWGELTGLRRDAVDLDAATLSIHPDHGSLLEINGHHSYGPPKTAASVRTVTLPPFLTTLLTQDLATHGHDHVFTTVTGKLLRRSTTQRRYWAPAVSGCTLPDKTLWKPIKPGLTFHGLRHSHKTWLIEDNIPDVAQARRLGHAMNNDIDDIYSHVADKINNQILKVLEDRWQRSLKRDLGGSRRP</sequence>
<dbReference type="Gene3D" id="1.10.443.10">
    <property type="entry name" value="Intergrase catalytic core"/>
    <property type="match status" value="1"/>
</dbReference>
<evidence type="ECO:0000313" key="8">
    <source>
        <dbReference type="EMBL" id="MFH8543518.1"/>
    </source>
</evidence>
<dbReference type="InterPro" id="IPR011010">
    <property type="entry name" value="DNA_brk_join_enz"/>
</dbReference>
<evidence type="ECO:0000256" key="3">
    <source>
        <dbReference type="ARBA" id="ARBA00023125"/>
    </source>
</evidence>
<dbReference type="EMBL" id="JBIRGQ010000001">
    <property type="protein sequence ID" value="MFH8543518.1"/>
    <property type="molecule type" value="Genomic_DNA"/>
</dbReference>
<dbReference type="Gene3D" id="1.10.150.130">
    <property type="match status" value="1"/>
</dbReference>
<comment type="caution">
    <text evidence="8">The sequence shown here is derived from an EMBL/GenBank/DDBJ whole genome shotgun (WGS) entry which is preliminary data.</text>
</comment>
<gene>
    <name evidence="8" type="ORF">ACH4F9_00740</name>
</gene>
<dbReference type="InterPro" id="IPR010998">
    <property type="entry name" value="Integrase_recombinase_N"/>
</dbReference>
<dbReference type="RefSeq" id="WP_397706782.1">
    <property type="nucleotide sequence ID" value="NZ_JBIRGN010000001.1"/>
</dbReference>
<keyword evidence="2" id="KW-0229">DNA integration</keyword>
<protein>
    <submittedName>
        <fullName evidence="8">Tyrosine-type recombinase/integrase</fullName>
    </submittedName>
</protein>